<feature type="region of interest" description="Disordered" evidence="1">
    <location>
        <begin position="146"/>
        <end position="212"/>
    </location>
</feature>
<comment type="caution">
    <text evidence="2">The sequence shown here is derived from an EMBL/GenBank/DDBJ whole genome shotgun (WGS) entry which is preliminary data.</text>
</comment>
<sequence>MDSLWQKRQKNDGQCKRKRRLSFDPFFARNKKDDTKVPNEDNSQQTGISKQTRTRSTSITLGMMVSEASDVDEESDFPFMSCIDSNTSIQSVLDTSATPPATSKRRLSGFSFRGLAKAEKRVKKSVVTPVRNVALRIVSRVTPSNILRTPTGDFSSSKNLNRNERSSPSNERSRRKREGKAAARSLPPQLSVDYQSGSDVTPTKENLARKEEQANARCRIYDLLTRSGTPVEVCESQTVLNISPEK</sequence>
<evidence type="ECO:0000313" key="3">
    <source>
        <dbReference type="Proteomes" id="UP001642483"/>
    </source>
</evidence>
<protein>
    <submittedName>
        <fullName evidence="2">Uncharacterized protein</fullName>
    </submittedName>
</protein>
<evidence type="ECO:0000313" key="2">
    <source>
        <dbReference type="EMBL" id="CAK8673821.1"/>
    </source>
</evidence>
<feature type="compositionally biased region" description="Polar residues" evidence="1">
    <location>
        <begin position="146"/>
        <end position="160"/>
    </location>
</feature>
<evidence type="ECO:0000256" key="1">
    <source>
        <dbReference type="SAM" id="MobiDB-lite"/>
    </source>
</evidence>
<dbReference type="EMBL" id="CAWYQH010000002">
    <property type="protein sequence ID" value="CAK8673821.1"/>
    <property type="molecule type" value="Genomic_DNA"/>
</dbReference>
<name>A0ABP0F4Q4_CLALP</name>
<feature type="compositionally biased region" description="Basic and acidic residues" evidence="1">
    <location>
        <begin position="30"/>
        <end position="39"/>
    </location>
</feature>
<feature type="compositionally biased region" description="Polar residues" evidence="1">
    <location>
        <begin position="40"/>
        <end position="55"/>
    </location>
</feature>
<reference evidence="2 3" key="1">
    <citation type="submission" date="2024-02" db="EMBL/GenBank/DDBJ databases">
        <authorList>
            <person name="Daric V."/>
            <person name="Darras S."/>
        </authorList>
    </citation>
    <scope>NUCLEOTIDE SEQUENCE [LARGE SCALE GENOMIC DNA]</scope>
</reference>
<dbReference type="Proteomes" id="UP001642483">
    <property type="component" value="Unassembled WGS sequence"/>
</dbReference>
<accession>A0ABP0F4Q4</accession>
<gene>
    <name evidence="2" type="ORF">CVLEPA_LOCUS3571</name>
</gene>
<organism evidence="2 3">
    <name type="scientific">Clavelina lepadiformis</name>
    <name type="common">Light-bulb sea squirt</name>
    <name type="synonym">Ascidia lepadiformis</name>
    <dbReference type="NCBI Taxonomy" id="159417"/>
    <lineage>
        <taxon>Eukaryota</taxon>
        <taxon>Metazoa</taxon>
        <taxon>Chordata</taxon>
        <taxon>Tunicata</taxon>
        <taxon>Ascidiacea</taxon>
        <taxon>Aplousobranchia</taxon>
        <taxon>Clavelinidae</taxon>
        <taxon>Clavelina</taxon>
    </lineage>
</organism>
<feature type="region of interest" description="Disordered" evidence="1">
    <location>
        <begin position="1"/>
        <end position="55"/>
    </location>
</feature>
<proteinExistence type="predicted"/>
<feature type="compositionally biased region" description="Polar residues" evidence="1">
    <location>
        <begin position="192"/>
        <end position="204"/>
    </location>
</feature>
<keyword evidence="3" id="KW-1185">Reference proteome</keyword>